<name>A0A0E9S398_ANGAN</name>
<dbReference type="EMBL" id="GBXM01073574">
    <property type="protein sequence ID" value="JAH35003.1"/>
    <property type="molecule type" value="Transcribed_RNA"/>
</dbReference>
<proteinExistence type="predicted"/>
<sequence length="68" mass="7825">MFQTRNREKDREIGREGGEQKRGHKILRTFPSSGFVSAGRGKRRGLQSGALFKVCCSHSVFHSFYLFF</sequence>
<feature type="region of interest" description="Disordered" evidence="1">
    <location>
        <begin position="1"/>
        <end position="23"/>
    </location>
</feature>
<organism evidence="2">
    <name type="scientific">Anguilla anguilla</name>
    <name type="common">European freshwater eel</name>
    <name type="synonym">Muraena anguilla</name>
    <dbReference type="NCBI Taxonomy" id="7936"/>
    <lineage>
        <taxon>Eukaryota</taxon>
        <taxon>Metazoa</taxon>
        <taxon>Chordata</taxon>
        <taxon>Craniata</taxon>
        <taxon>Vertebrata</taxon>
        <taxon>Euteleostomi</taxon>
        <taxon>Actinopterygii</taxon>
        <taxon>Neopterygii</taxon>
        <taxon>Teleostei</taxon>
        <taxon>Anguilliformes</taxon>
        <taxon>Anguillidae</taxon>
        <taxon>Anguilla</taxon>
    </lineage>
</organism>
<accession>A0A0E9S398</accession>
<protein>
    <submittedName>
        <fullName evidence="2">Uncharacterized protein</fullName>
    </submittedName>
</protein>
<evidence type="ECO:0000256" key="1">
    <source>
        <dbReference type="SAM" id="MobiDB-lite"/>
    </source>
</evidence>
<reference evidence="2" key="2">
    <citation type="journal article" date="2015" name="Fish Shellfish Immunol.">
        <title>Early steps in the European eel (Anguilla anguilla)-Vibrio vulnificus interaction in the gills: Role of the RtxA13 toxin.</title>
        <authorList>
            <person name="Callol A."/>
            <person name="Pajuelo D."/>
            <person name="Ebbesson L."/>
            <person name="Teles M."/>
            <person name="MacKenzie S."/>
            <person name="Amaro C."/>
        </authorList>
    </citation>
    <scope>NUCLEOTIDE SEQUENCE</scope>
</reference>
<evidence type="ECO:0000313" key="2">
    <source>
        <dbReference type="EMBL" id="JAH35003.1"/>
    </source>
</evidence>
<dbReference type="AlphaFoldDB" id="A0A0E9S398"/>
<feature type="compositionally biased region" description="Basic and acidic residues" evidence="1">
    <location>
        <begin position="1"/>
        <end position="21"/>
    </location>
</feature>
<reference evidence="2" key="1">
    <citation type="submission" date="2014-11" db="EMBL/GenBank/DDBJ databases">
        <authorList>
            <person name="Amaro Gonzalez C."/>
        </authorList>
    </citation>
    <scope>NUCLEOTIDE SEQUENCE</scope>
</reference>